<feature type="transmembrane region" description="Helical" evidence="1">
    <location>
        <begin position="12"/>
        <end position="35"/>
    </location>
</feature>
<dbReference type="Proteomes" id="UP001227964">
    <property type="component" value="Unassembled WGS sequence"/>
</dbReference>
<dbReference type="InterPro" id="IPR012902">
    <property type="entry name" value="N_methyl_site"/>
</dbReference>
<dbReference type="Pfam" id="PF07963">
    <property type="entry name" value="N_methyl"/>
    <property type="match status" value="1"/>
</dbReference>
<keyword evidence="1" id="KW-0472">Membrane</keyword>
<gene>
    <name evidence="2" type="ORF">QPM17_19930</name>
</gene>
<name>A0ABT7IGX4_9GAMM</name>
<reference evidence="2 3" key="1">
    <citation type="submission" date="2023-06" db="EMBL/GenBank/DDBJ databases">
        <title>Marinobacter azerbaijanicus a moderately halophilic, isolated from Urmia Lake in Azerbaijan region of Iran.</title>
        <authorList>
            <person name="Sanchez-Porro C."/>
            <person name="Aghdam E.M."/>
            <person name="Saheb S.M."/>
            <person name="Tarhriz V."/>
            <person name="Kazemi E."/>
            <person name="Ammozegar M.A."/>
            <person name="Ventosa A."/>
            <person name="Hejazi M.S."/>
        </authorList>
    </citation>
    <scope>NUCLEOTIDE SEQUENCE [LARGE SCALE GENOMIC DNA]</scope>
    <source>
        <strain evidence="2 3">TBZ242</strain>
    </source>
</reference>
<sequence>MNYHRARQAGLSLVELMVALVLGLLLSAGVITIFISAKQDYQVQDAVSQVQENGRFSLEFLSSDIRMAGYTGCSNEMPTANSVENPPPSLASFGEGIEGFTGTPPAAQFPDALAGTDAVIVHMADTDNEFPVTNHNPDAAQISIVGTHEFDVGSILMIVDSDCSSQGIFLLTGPSSGTKNNAVHNTGKTFTVGGTSGVGNCTKALKGNFDCDNTAGASSTAYSDGSTVFSIKSIGYYIKDPDKVATISSPTLYRVNLGAAYLGGSTTEQPLVEGVSDLEILYGVRDGSNIQYKTADVVEAADEWNDVIAVRLDVEAQSLTQVDGAPIVRNFVRTVRLRNR</sequence>
<evidence type="ECO:0000256" key="1">
    <source>
        <dbReference type="SAM" id="Phobius"/>
    </source>
</evidence>
<comment type="caution">
    <text evidence="2">The sequence shown here is derived from an EMBL/GenBank/DDBJ whole genome shotgun (WGS) entry which is preliminary data.</text>
</comment>
<evidence type="ECO:0000313" key="3">
    <source>
        <dbReference type="Proteomes" id="UP001227964"/>
    </source>
</evidence>
<accession>A0ABT7IGX4</accession>
<keyword evidence="3" id="KW-1185">Reference proteome</keyword>
<dbReference type="InterPro" id="IPR032092">
    <property type="entry name" value="PilW"/>
</dbReference>
<proteinExistence type="predicted"/>
<dbReference type="PROSITE" id="PS00409">
    <property type="entry name" value="PROKAR_NTER_METHYL"/>
    <property type="match status" value="1"/>
</dbReference>
<dbReference type="Pfam" id="PF16074">
    <property type="entry name" value="PilW"/>
    <property type="match status" value="1"/>
</dbReference>
<protein>
    <submittedName>
        <fullName evidence="2">PilW family protein</fullName>
    </submittedName>
</protein>
<organism evidence="2 3">
    <name type="scientific">Marinobacter azerbaijanicus</name>
    <dbReference type="NCBI Taxonomy" id="3050455"/>
    <lineage>
        <taxon>Bacteria</taxon>
        <taxon>Pseudomonadati</taxon>
        <taxon>Pseudomonadota</taxon>
        <taxon>Gammaproteobacteria</taxon>
        <taxon>Pseudomonadales</taxon>
        <taxon>Marinobacteraceae</taxon>
        <taxon>Marinobacter</taxon>
    </lineage>
</organism>
<dbReference type="EMBL" id="JASSVS010000013">
    <property type="protein sequence ID" value="MDL0433415.1"/>
    <property type="molecule type" value="Genomic_DNA"/>
</dbReference>
<keyword evidence="1" id="KW-0812">Transmembrane</keyword>
<dbReference type="RefSeq" id="WP_285393179.1">
    <property type="nucleotide sequence ID" value="NZ_JASSVS010000013.1"/>
</dbReference>
<keyword evidence="1" id="KW-1133">Transmembrane helix</keyword>
<evidence type="ECO:0000313" key="2">
    <source>
        <dbReference type="EMBL" id="MDL0433415.1"/>
    </source>
</evidence>